<name>A0A7D4A450_ACTVE</name>
<evidence type="ECO:0000313" key="2">
    <source>
        <dbReference type="EMBL" id="QKG20027.1"/>
    </source>
</evidence>
<proteinExistence type="predicted"/>
<gene>
    <name evidence="2" type="ORF">ACTIVE_1663</name>
</gene>
<dbReference type="EMBL" id="CP053892">
    <property type="protein sequence ID" value="QKG20027.1"/>
    <property type="molecule type" value="Genomic_DNA"/>
</dbReference>
<feature type="region of interest" description="Disordered" evidence="1">
    <location>
        <begin position="60"/>
        <end position="84"/>
    </location>
</feature>
<protein>
    <submittedName>
        <fullName evidence="2">Uncharacterized protein</fullName>
    </submittedName>
</protein>
<feature type="region of interest" description="Disordered" evidence="1">
    <location>
        <begin position="1"/>
        <end position="20"/>
    </location>
</feature>
<reference evidence="2 3" key="1">
    <citation type="submission" date="2020-05" db="EMBL/GenBank/DDBJ databases">
        <title>Actinomadura verrucosospora NRRL-B18236 (PFL_A860) Genome sequencing and assembly.</title>
        <authorList>
            <person name="Samborskyy M."/>
        </authorList>
    </citation>
    <scope>NUCLEOTIDE SEQUENCE [LARGE SCALE GENOMIC DNA]</scope>
    <source>
        <strain evidence="2 3">NRRL:B18236</strain>
    </source>
</reference>
<keyword evidence="3" id="KW-1185">Reference proteome</keyword>
<organism evidence="2 3">
    <name type="scientific">Actinomadura verrucosospora</name>
    <dbReference type="NCBI Taxonomy" id="46165"/>
    <lineage>
        <taxon>Bacteria</taxon>
        <taxon>Bacillati</taxon>
        <taxon>Actinomycetota</taxon>
        <taxon>Actinomycetes</taxon>
        <taxon>Streptosporangiales</taxon>
        <taxon>Thermomonosporaceae</taxon>
        <taxon>Actinomadura</taxon>
    </lineage>
</organism>
<accession>A0A7D4A450</accession>
<sequence>MQPAGSCAVGHRRRQVPQGGRVEPLRVVRRCTLGRAGGDGRCTAACTAAGRPRPRITGCLNWKGNDGPDGIRLGDPEPGPARPPCEACMEASTTPLPARIAIHNRIRSARPQDVQGIIKARAMFPGEDDTCADRSDGKGLARGGQTAIWSPMTR</sequence>
<dbReference type="AlphaFoldDB" id="A0A7D4A450"/>
<dbReference type="Proteomes" id="UP000501240">
    <property type="component" value="Chromosome"/>
</dbReference>
<evidence type="ECO:0000256" key="1">
    <source>
        <dbReference type="SAM" id="MobiDB-lite"/>
    </source>
</evidence>
<evidence type="ECO:0000313" key="3">
    <source>
        <dbReference type="Proteomes" id="UP000501240"/>
    </source>
</evidence>
<feature type="region of interest" description="Disordered" evidence="1">
    <location>
        <begin position="128"/>
        <end position="154"/>
    </location>
</feature>